<name>A0AAD2K786_9AGAR</name>
<protein>
    <submittedName>
        <fullName evidence="2">Uncharacterized protein</fullName>
    </submittedName>
</protein>
<keyword evidence="3" id="KW-1185">Reference proteome</keyword>
<comment type="caution">
    <text evidence="2">The sequence shown here is derived from an EMBL/GenBank/DDBJ whole genome shotgun (WGS) entry which is preliminary data.</text>
</comment>
<dbReference type="Proteomes" id="UP001295794">
    <property type="component" value="Unassembled WGS sequence"/>
</dbReference>
<keyword evidence="1" id="KW-0472">Membrane</keyword>
<keyword evidence="1" id="KW-0812">Transmembrane</keyword>
<keyword evidence="1" id="KW-1133">Transmembrane helix</keyword>
<reference evidence="2" key="1">
    <citation type="submission" date="2023-11" db="EMBL/GenBank/DDBJ databases">
        <authorList>
            <person name="De Vega J J."/>
            <person name="De Vega J J."/>
        </authorList>
    </citation>
    <scope>NUCLEOTIDE SEQUENCE</scope>
</reference>
<gene>
    <name evidence="2" type="ORF">MYCIT1_LOCUS30723</name>
</gene>
<evidence type="ECO:0000313" key="2">
    <source>
        <dbReference type="EMBL" id="CAK5280239.1"/>
    </source>
</evidence>
<accession>A0AAD2K786</accession>
<sequence>RYFLLKPPIALNLIQNALSAFSPALSLLLRVFTASSSCLALSELGYWVEDFKKHNTFAVVFSLVVLNVTLFIMSNFLRLRSKRYKFR</sequence>
<dbReference type="AlphaFoldDB" id="A0AAD2K786"/>
<feature type="non-terminal residue" evidence="2">
    <location>
        <position position="1"/>
    </location>
</feature>
<evidence type="ECO:0000313" key="3">
    <source>
        <dbReference type="Proteomes" id="UP001295794"/>
    </source>
</evidence>
<evidence type="ECO:0000256" key="1">
    <source>
        <dbReference type="SAM" id="Phobius"/>
    </source>
</evidence>
<organism evidence="2 3">
    <name type="scientific">Mycena citricolor</name>
    <dbReference type="NCBI Taxonomy" id="2018698"/>
    <lineage>
        <taxon>Eukaryota</taxon>
        <taxon>Fungi</taxon>
        <taxon>Dikarya</taxon>
        <taxon>Basidiomycota</taxon>
        <taxon>Agaricomycotina</taxon>
        <taxon>Agaricomycetes</taxon>
        <taxon>Agaricomycetidae</taxon>
        <taxon>Agaricales</taxon>
        <taxon>Marasmiineae</taxon>
        <taxon>Mycenaceae</taxon>
        <taxon>Mycena</taxon>
    </lineage>
</organism>
<dbReference type="EMBL" id="CAVNYO010000440">
    <property type="protein sequence ID" value="CAK5280239.1"/>
    <property type="molecule type" value="Genomic_DNA"/>
</dbReference>
<feature type="transmembrane region" description="Helical" evidence="1">
    <location>
        <begin position="56"/>
        <end position="77"/>
    </location>
</feature>
<proteinExistence type="predicted"/>